<organism evidence="2">
    <name type="scientific">viral metagenome</name>
    <dbReference type="NCBI Taxonomy" id="1070528"/>
    <lineage>
        <taxon>unclassified sequences</taxon>
        <taxon>metagenomes</taxon>
        <taxon>organismal metagenomes</taxon>
    </lineage>
</organism>
<keyword evidence="1" id="KW-1133">Transmembrane helix</keyword>
<evidence type="ECO:0000313" key="2">
    <source>
        <dbReference type="EMBL" id="QJA86065.1"/>
    </source>
</evidence>
<dbReference type="AlphaFoldDB" id="A0A6M3KXQ2"/>
<keyword evidence="1" id="KW-0812">Transmembrane</keyword>
<accession>A0A6M3KXQ2</accession>
<proteinExistence type="predicted"/>
<evidence type="ECO:0000256" key="1">
    <source>
        <dbReference type="SAM" id="Phobius"/>
    </source>
</evidence>
<feature type="transmembrane region" description="Helical" evidence="1">
    <location>
        <begin position="70"/>
        <end position="93"/>
    </location>
</feature>
<gene>
    <name evidence="2" type="ORF">MM415B02141_0006</name>
</gene>
<protein>
    <submittedName>
        <fullName evidence="2">Uncharacterized protein</fullName>
    </submittedName>
</protein>
<dbReference type="EMBL" id="MT142612">
    <property type="protein sequence ID" value="QJA86065.1"/>
    <property type="molecule type" value="Genomic_DNA"/>
</dbReference>
<reference evidence="2" key="1">
    <citation type="submission" date="2020-03" db="EMBL/GenBank/DDBJ databases">
        <title>The deep terrestrial virosphere.</title>
        <authorList>
            <person name="Holmfeldt K."/>
            <person name="Nilsson E."/>
            <person name="Simone D."/>
            <person name="Lopez-Fernandez M."/>
            <person name="Wu X."/>
            <person name="de Brujin I."/>
            <person name="Lundin D."/>
            <person name="Andersson A."/>
            <person name="Bertilsson S."/>
            <person name="Dopson M."/>
        </authorList>
    </citation>
    <scope>NUCLEOTIDE SEQUENCE</scope>
    <source>
        <strain evidence="2">MM415B02141</strain>
    </source>
</reference>
<sequence>MGYLFLFLLIIVHGVREGYTWADSTERLTNVFITNRIGEGMAKIDYHGWRSIEYLCILIICLCKMRFIQSFAVLMIAQFFYNGILHYICGEGFFYKSYSDFTWMGIDIDKKYFTWKTDVLQLIVGTVIFLLCK</sequence>
<keyword evidence="1" id="KW-0472">Membrane</keyword>
<name>A0A6M3KXQ2_9ZZZZ</name>